<sequence length="325" mass="35954">MAANNFNQRPGPTSATSGRNSTSSTSVNQQSWPQTPRSGTRPPAENRWAGRPLATTAMFTDDFFSTAKPRSQASSSASLSTATDRSNQVQSQSSSGWTDQSNMNHNNNFTPKQDFSANAHTRSGFSTGSKPALATAPKSWRDFKQQQDPQQQIYEQQQEQEHYQEQEQAQEQQQQEAQQQQPSQRQPQQASQPLQPPAPQSYQPQIRSGPINGHKKGPPNAWPDEDGGNTTSHQPSAVNSESGRTSRMDAVSDLPDDPLFLQYPIGDGCHVVVAMYVERTAEAAASRFPAMTRKRQESSWKQKSVDEVTTIFKQALTDEKRDVTG</sequence>
<feature type="compositionally biased region" description="Low complexity" evidence="1">
    <location>
        <begin position="166"/>
        <end position="193"/>
    </location>
</feature>
<feature type="compositionally biased region" description="Low complexity" evidence="1">
    <location>
        <begin position="20"/>
        <end position="31"/>
    </location>
</feature>
<name>A0A9P6J176_MORAP</name>
<gene>
    <name evidence="2" type="ORF">BGZ70_000382</name>
</gene>
<dbReference type="OrthoDB" id="2419011at2759"/>
<feature type="compositionally biased region" description="Polar residues" evidence="1">
    <location>
        <begin position="228"/>
        <end position="245"/>
    </location>
</feature>
<protein>
    <submittedName>
        <fullName evidence="2">Uncharacterized protein</fullName>
    </submittedName>
</protein>
<feature type="compositionally biased region" description="Low complexity" evidence="1">
    <location>
        <begin position="70"/>
        <end position="86"/>
    </location>
</feature>
<reference evidence="2" key="1">
    <citation type="journal article" date="2020" name="Fungal Divers.">
        <title>Resolving the Mortierellaceae phylogeny through synthesis of multi-gene phylogenetics and phylogenomics.</title>
        <authorList>
            <person name="Vandepol N."/>
            <person name="Liber J."/>
            <person name="Desiro A."/>
            <person name="Na H."/>
            <person name="Kennedy M."/>
            <person name="Barry K."/>
            <person name="Grigoriev I.V."/>
            <person name="Miller A.N."/>
            <person name="O'Donnell K."/>
            <person name="Stajich J.E."/>
            <person name="Bonito G."/>
        </authorList>
    </citation>
    <scope>NUCLEOTIDE SEQUENCE</scope>
    <source>
        <strain evidence="2">CK1249</strain>
    </source>
</reference>
<feature type="compositionally biased region" description="Polar residues" evidence="1">
    <location>
        <begin position="1"/>
        <end position="19"/>
    </location>
</feature>
<accession>A0A9P6J176</accession>
<evidence type="ECO:0000313" key="3">
    <source>
        <dbReference type="Proteomes" id="UP000738359"/>
    </source>
</evidence>
<evidence type="ECO:0000256" key="1">
    <source>
        <dbReference type="SAM" id="MobiDB-lite"/>
    </source>
</evidence>
<keyword evidence="3" id="KW-1185">Reference proteome</keyword>
<comment type="caution">
    <text evidence="2">The sequence shown here is derived from an EMBL/GenBank/DDBJ whole genome shotgun (WGS) entry which is preliminary data.</text>
</comment>
<organism evidence="2 3">
    <name type="scientific">Mortierella alpina</name>
    <name type="common">Oleaginous fungus</name>
    <name type="synonym">Mortierella renispora</name>
    <dbReference type="NCBI Taxonomy" id="64518"/>
    <lineage>
        <taxon>Eukaryota</taxon>
        <taxon>Fungi</taxon>
        <taxon>Fungi incertae sedis</taxon>
        <taxon>Mucoromycota</taxon>
        <taxon>Mortierellomycotina</taxon>
        <taxon>Mortierellomycetes</taxon>
        <taxon>Mortierellales</taxon>
        <taxon>Mortierellaceae</taxon>
        <taxon>Mortierella</taxon>
    </lineage>
</organism>
<dbReference type="Proteomes" id="UP000738359">
    <property type="component" value="Unassembled WGS sequence"/>
</dbReference>
<feature type="compositionally biased region" description="Low complexity" evidence="1">
    <location>
        <begin position="146"/>
        <end position="157"/>
    </location>
</feature>
<evidence type="ECO:0000313" key="2">
    <source>
        <dbReference type="EMBL" id="KAF9953057.1"/>
    </source>
</evidence>
<proteinExistence type="predicted"/>
<dbReference type="AlphaFoldDB" id="A0A9P6J176"/>
<feature type="region of interest" description="Disordered" evidence="1">
    <location>
        <begin position="1"/>
        <end position="251"/>
    </location>
</feature>
<feature type="compositionally biased region" description="Polar residues" evidence="1">
    <location>
        <begin position="87"/>
        <end position="129"/>
    </location>
</feature>
<dbReference type="EMBL" id="JAAAHY010001070">
    <property type="protein sequence ID" value="KAF9953057.1"/>
    <property type="molecule type" value="Genomic_DNA"/>
</dbReference>